<organism evidence="11 12">
    <name type="scientific">Wolfiporia cocos (strain MD-104)</name>
    <name type="common">Brown rot fungus</name>
    <dbReference type="NCBI Taxonomy" id="742152"/>
    <lineage>
        <taxon>Eukaryota</taxon>
        <taxon>Fungi</taxon>
        <taxon>Dikarya</taxon>
        <taxon>Basidiomycota</taxon>
        <taxon>Agaricomycotina</taxon>
        <taxon>Agaricomycetes</taxon>
        <taxon>Polyporales</taxon>
        <taxon>Phaeolaceae</taxon>
        <taxon>Wolfiporia</taxon>
    </lineage>
</organism>
<keyword evidence="4 9" id="KW-0349">Heme</keyword>
<evidence type="ECO:0000256" key="3">
    <source>
        <dbReference type="ARBA" id="ARBA00010617"/>
    </source>
</evidence>
<keyword evidence="6" id="KW-0560">Oxidoreductase</keyword>
<dbReference type="InterPro" id="IPR050121">
    <property type="entry name" value="Cytochrome_P450_monoxygenase"/>
</dbReference>
<comment type="cofactor">
    <cofactor evidence="1 9">
        <name>heme</name>
        <dbReference type="ChEBI" id="CHEBI:30413"/>
    </cofactor>
</comment>
<evidence type="ECO:0000256" key="6">
    <source>
        <dbReference type="ARBA" id="ARBA00023002"/>
    </source>
</evidence>
<evidence type="ECO:0000256" key="4">
    <source>
        <dbReference type="ARBA" id="ARBA00022617"/>
    </source>
</evidence>
<gene>
    <name evidence="11" type="ORF">WOLCODRAFT_167294</name>
</gene>
<dbReference type="InterPro" id="IPR001128">
    <property type="entry name" value="Cyt_P450"/>
</dbReference>
<evidence type="ECO:0000256" key="2">
    <source>
        <dbReference type="ARBA" id="ARBA00005179"/>
    </source>
</evidence>
<dbReference type="STRING" id="742152.A0A2H3J4A3"/>
<evidence type="ECO:0000256" key="10">
    <source>
        <dbReference type="SAM" id="Phobius"/>
    </source>
</evidence>
<comment type="pathway">
    <text evidence="2">Secondary metabolite biosynthesis.</text>
</comment>
<dbReference type="GO" id="GO:0020037">
    <property type="term" value="F:heme binding"/>
    <property type="evidence" value="ECO:0007669"/>
    <property type="project" value="InterPro"/>
</dbReference>
<feature type="binding site" description="axial binding residue" evidence="9">
    <location>
        <position position="477"/>
    </location>
    <ligand>
        <name>heme</name>
        <dbReference type="ChEBI" id="CHEBI:30413"/>
    </ligand>
    <ligandPart>
        <name>Fe</name>
        <dbReference type="ChEBI" id="CHEBI:18248"/>
    </ligandPart>
</feature>
<protein>
    <submittedName>
        <fullName evidence="11">Cytochrome P450</fullName>
    </submittedName>
</protein>
<dbReference type="PRINTS" id="PR00465">
    <property type="entry name" value="EP450IV"/>
</dbReference>
<evidence type="ECO:0000256" key="9">
    <source>
        <dbReference type="PIRSR" id="PIRSR602403-1"/>
    </source>
</evidence>
<keyword evidence="7 9" id="KW-0408">Iron</keyword>
<dbReference type="OrthoDB" id="1470350at2759"/>
<keyword evidence="5 9" id="KW-0479">Metal-binding</keyword>
<proteinExistence type="inferred from homology"/>
<comment type="similarity">
    <text evidence="3">Belongs to the cytochrome P450 family.</text>
</comment>
<dbReference type="PRINTS" id="PR00385">
    <property type="entry name" value="P450"/>
</dbReference>
<evidence type="ECO:0000313" key="11">
    <source>
        <dbReference type="EMBL" id="PCH37082.1"/>
    </source>
</evidence>
<dbReference type="InterPro" id="IPR036396">
    <property type="entry name" value="Cyt_P450_sf"/>
</dbReference>
<dbReference type="OMA" id="HEPNWQL"/>
<evidence type="ECO:0000256" key="8">
    <source>
        <dbReference type="ARBA" id="ARBA00023033"/>
    </source>
</evidence>
<evidence type="ECO:0000313" key="12">
    <source>
        <dbReference type="Proteomes" id="UP000218811"/>
    </source>
</evidence>
<evidence type="ECO:0000256" key="7">
    <source>
        <dbReference type="ARBA" id="ARBA00023004"/>
    </source>
</evidence>
<dbReference type="CDD" id="cd11069">
    <property type="entry name" value="CYP_FUM15-like"/>
    <property type="match status" value="1"/>
</dbReference>
<keyword evidence="10" id="KW-0472">Membrane</keyword>
<keyword evidence="10" id="KW-0812">Transmembrane</keyword>
<dbReference type="PANTHER" id="PTHR24305:SF166">
    <property type="entry name" value="CYTOCHROME P450 12A4, MITOCHONDRIAL-RELATED"/>
    <property type="match status" value="1"/>
</dbReference>
<dbReference type="GO" id="GO:0016705">
    <property type="term" value="F:oxidoreductase activity, acting on paired donors, with incorporation or reduction of molecular oxygen"/>
    <property type="evidence" value="ECO:0007669"/>
    <property type="project" value="InterPro"/>
</dbReference>
<dbReference type="Proteomes" id="UP000218811">
    <property type="component" value="Unassembled WGS sequence"/>
</dbReference>
<evidence type="ECO:0000256" key="5">
    <source>
        <dbReference type="ARBA" id="ARBA00022723"/>
    </source>
</evidence>
<reference evidence="11 12" key="1">
    <citation type="journal article" date="2012" name="Science">
        <title>The Paleozoic origin of enzymatic lignin decomposition reconstructed from 31 fungal genomes.</title>
        <authorList>
            <person name="Floudas D."/>
            <person name="Binder M."/>
            <person name="Riley R."/>
            <person name="Barry K."/>
            <person name="Blanchette R.A."/>
            <person name="Henrissat B."/>
            <person name="Martinez A.T."/>
            <person name="Otillar R."/>
            <person name="Spatafora J.W."/>
            <person name="Yadav J.S."/>
            <person name="Aerts A."/>
            <person name="Benoit I."/>
            <person name="Boyd A."/>
            <person name="Carlson A."/>
            <person name="Copeland A."/>
            <person name="Coutinho P.M."/>
            <person name="de Vries R.P."/>
            <person name="Ferreira P."/>
            <person name="Findley K."/>
            <person name="Foster B."/>
            <person name="Gaskell J."/>
            <person name="Glotzer D."/>
            <person name="Gorecki P."/>
            <person name="Heitman J."/>
            <person name="Hesse C."/>
            <person name="Hori C."/>
            <person name="Igarashi K."/>
            <person name="Jurgens J.A."/>
            <person name="Kallen N."/>
            <person name="Kersten P."/>
            <person name="Kohler A."/>
            <person name="Kuees U."/>
            <person name="Kumar T.K.A."/>
            <person name="Kuo A."/>
            <person name="LaButti K."/>
            <person name="Larrondo L.F."/>
            <person name="Lindquist E."/>
            <person name="Ling A."/>
            <person name="Lombard V."/>
            <person name="Lucas S."/>
            <person name="Lundell T."/>
            <person name="Martin R."/>
            <person name="McLaughlin D.J."/>
            <person name="Morgenstern I."/>
            <person name="Morin E."/>
            <person name="Murat C."/>
            <person name="Nagy L.G."/>
            <person name="Nolan M."/>
            <person name="Ohm R.A."/>
            <person name="Patyshakuliyeva A."/>
            <person name="Rokas A."/>
            <person name="Ruiz-Duenas F.J."/>
            <person name="Sabat G."/>
            <person name="Salamov A."/>
            <person name="Samejima M."/>
            <person name="Schmutz J."/>
            <person name="Slot J.C."/>
            <person name="St John F."/>
            <person name="Stenlid J."/>
            <person name="Sun H."/>
            <person name="Sun S."/>
            <person name="Syed K."/>
            <person name="Tsang A."/>
            <person name="Wiebenga A."/>
            <person name="Young D."/>
            <person name="Pisabarro A."/>
            <person name="Eastwood D.C."/>
            <person name="Martin F."/>
            <person name="Cullen D."/>
            <person name="Grigoriev I.V."/>
            <person name="Hibbett D.S."/>
        </authorList>
    </citation>
    <scope>NUCLEOTIDE SEQUENCE [LARGE SCALE GENOMIC DNA]</scope>
    <source>
        <strain evidence="11 12">MD-104</strain>
    </source>
</reference>
<dbReference type="Pfam" id="PF00067">
    <property type="entry name" value="p450"/>
    <property type="match status" value="1"/>
</dbReference>
<dbReference type="PANTHER" id="PTHR24305">
    <property type="entry name" value="CYTOCHROME P450"/>
    <property type="match status" value="1"/>
</dbReference>
<keyword evidence="8" id="KW-0503">Monooxygenase</keyword>
<dbReference type="EMBL" id="KB467909">
    <property type="protein sequence ID" value="PCH37082.1"/>
    <property type="molecule type" value="Genomic_DNA"/>
</dbReference>
<dbReference type="SUPFAM" id="SSF48264">
    <property type="entry name" value="Cytochrome P450"/>
    <property type="match status" value="1"/>
</dbReference>
<dbReference type="GO" id="GO:0004497">
    <property type="term" value="F:monooxygenase activity"/>
    <property type="evidence" value="ECO:0007669"/>
    <property type="project" value="UniProtKB-KW"/>
</dbReference>
<dbReference type="AlphaFoldDB" id="A0A2H3J4A3"/>
<evidence type="ECO:0000256" key="1">
    <source>
        <dbReference type="ARBA" id="ARBA00001971"/>
    </source>
</evidence>
<keyword evidence="10" id="KW-1133">Transmembrane helix</keyword>
<dbReference type="GO" id="GO:0005506">
    <property type="term" value="F:iron ion binding"/>
    <property type="evidence" value="ECO:0007669"/>
    <property type="project" value="InterPro"/>
</dbReference>
<keyword evidence="12" id="KW-1185">Reference proteome</keyword>
<dbReference type="Gene3D" id="1.10.630.10">
    <property type="entry name" value="Cytochrome P450"/>
    <property type="match status" value="1"/>
</dbReference>
<dbReference type="InterPro" id="IPR002403">
    <property type="entry name" value="Cyt_P450_E_grp-IV"/>
</dbReference>
<name>A0A2H3J4A3_WOLCO</name>
<sequence length="541" mass="60694">MTAYSYFALPVVVAVLVLWKLIPLLLKPLSSKLRLVPGPPCPSWLFGNLKEITNVEAAVLHEQWVAAYGHTIKYKGWLGHDILYTMDTRALNHILSHSNDYQKPAIARFSLSEVLGEGILFAEGEQHRLQRRVMNPAFGPSQIREITDIFLEKAAQLRDMWLEEISVHGDSARVDVLDGMAKMTLDVIGLAGFNYSFDALNASGKANELNKAFQELFGKATNKPSIFAMLRYLIPPLRLIPTPPTRRVDAAVRVMRRIGMELVTEKKAEVIRDMRNPNEKQDGLRSRDLLTLLIKANMAVDLDPSQRLSDEDVLSQIPTFLSAGHETTSNATTWCMYALSQARDIQEKLRTELLAVPTDTPTMDELQALPYLDAVVRETMRVYAPVPATVRVAMKDDVIPLNTAYTDINGNEHDEIEIEEGIQIDIPIVALHRSKELWGDDALEFKPDRWGSLPEAAQNIPGVWGNLMTFLGGPRSCIGYRFSLIEMKALVFILIRAFEFELAVPAKDISKQSSAVQRPFVLSEPEKGTQLPLIIKPYRGL</sequence>
<feature type="transmembrane region" description="Helical" evidence="10">
    <location>
        <begin position="6"/>
        <end position="26"/>
    </location>
</feature>
<accession>A0A2H3J4A3</accession>